<evidence type="ECO:0000313" key="5">
    <source>
        <dbReference type="EMBL" id="SJM59690.1"/>
    </source>
</evidence>
<dbReference type="GO" id="GO:0008999">
    <property type="term" value="F:protein-N-terminal-alanine acetyltransferase activity"/>
    <property type="evidence" value="ECO:0007669"/>
    <property type="project" value="TreeGrafter"/>
</dbReference>
<name>A0A1R4FUL3_9MICC</name>
<evidence type="ECO:0000256" key="2">
    <source>
        <dbReference type="ARBA" id="ARBA00023315"/>
    </source>
</evidence>
<dbReference type="Gene3D" id="3.40.630.30">
    <property type="match status" value="1"/>
</dbReference>
<proteinExistence type="inferred from homology"/>
<organism evidence="5 6">
    <name type="scientific">Arthrobacter rhombi</name>
    <dbReference type="NCBI Taxonomy" id="71253"/>
    <lineage>
        <taxon>Bacteria</taxon>
        <taxon>Bacillati</taxon>
        <taxon>Actinomycetota</taxon>
        <taxon>Actinomycetes</taxon>
        <taxon>Micrococcales</taxon>
        <taxon>Micrococcaceae</taxon>
        <taxon>Arthrobacter</taxon>
    </lineage>
</organism>
<keyword evidence="1 5" id="KW-0808">Transferase</keyword>
<dbReference type="InterPro" id="IPR016181">
    <property type="entry name" value="Acyl_CoA_acyltransferase"/>
</dbReference>
<reference evidence="5 6" key="1">
    <citation type="submission" date="2017-02" db="EMBL/GenBank/DDBJ databases">
        <authorList>
            <person name="Peterson S.W."/>
        </authorList>
    </citation>
    <scope>NUCLEOTIDE SEQUENCE [LARGE SCALE GENOMIC DNA]</scope>
    <source>
        <strain evidence="5 6">B Ar 00.02</strain>
    </source>
</reference>
<keyword evidence="2" id="KW-0012">Acyltransferase</keyword>
<keyword evidence="6" id="KW-1185">Reference proteome</keyword>
<evidence type="ECO:0000313" key="6">
    <source>
        <dbReference type="Proteomes" id="UP000195913"/>
    </source>
</evidence>
<evidence type="ECO:0000256" key="3">
    <source>
        <dbReference type="ARBA" id="ARBA00038502"/>
    </source>
</evidence>
<sequence length="207" mass="22759">MLSRRMRGSVSGSVLCMPEEKAVAQTVKRRTRSLSSDDAGELAELLRLNRSFLAPWEPVRPESFFTIAGQRELLERALEARAAGTMIAWGITDETGALVGRINLNGITRGALQSGSLGFWVGQEHNGTGLATRAVAEARQCVFNELGLHRLQAETLVENHASQRVLARNGFTRYGTAPKYLKIAGRWQDHVMYQVLCTDGSQETDDG</sequence>
<dbReference type="PANTHER" id="PTHR43792:SF8">
    <property type="entry name" value="[RIBOSOMAL PROTEIN US5]-ALANINE N-ACETYLTRANSFERASE"/>
    <property type="match status" value="1"/>
</dbReference>
<dbReference type="Pfam" id="PF13302">
    <property type="entry name" value="Acetyltransf_3"/>
    <property type="match status" value="1"/>
</dbReference>
<dbReference type="Proteomes" id="UP000195913">
    <property type="component" value="Unassembled WGS sequence"/>
</dbReference>
<dbReference type="InterPro" id="IPR000182">
    <property type="entry name" value="GNAT_dom"/>
</dbReference>
<feature type="domain" description="N-acetyltransferase" evidence="4">
    <location>
        <begin position="43"/>
        <end position="198"/>
    </location>
</feature>
<protein>
    <submittedName>
        <fullName evidence="5">Ribosomal-protein-S5p-alanine acetyltransferase related proteins</fullName>
    </submittedName>
</protein>
<evidence type="ECO:0000259" key="4">
    <source>
        <dbReference type="PROSITE" id="PS51186"/>
    </source>
</evidence>
<dbReference type="PANTHER" id="PTHR43792">
    <property type="entry name" value="GNAT FAMILY, PUTATIVE (AFU_ORTHOLOGUE AFUA_3G00765)-RELATED-RELATED"/>
    <property type="match status" value="1"/>
</dbReference>
<evidence type="ECO:0000256" key="1">
    <source>
        <dbReference type="ARBA" id="ARBA00022679"/>
    </source>
</evidence>
<dbReference type="AlphaFoldDB" id="A0A1R4FUL3"/>
<accession>A0A1R4FUL3</accession>
<dbReference type="GO" id="GO:0005737">
    <property type="term" value="C:cytoplasm"/>
    <property type="evidence" value="ECO:0007669"/>
    <property type="project" value="TreeGrafter"/>
</dbReference>
<comment type="similarity">
    <text evidence="3">Belongs to the acetyltransferase family. RimJ subfamily.</text>
</comment>
<dbReference type="InterPro" id="IPR051531">
    <property type="entry name" value="N-acetyltransferase"/>
</dbReference>
<dbReference type="PROSITE" id="PS51186">
    <property type="entry name" value="GNAT"/>
    <property type="match status" value="1"/>
</dbReference>
<gene>
    <name evidence="5" type="ORF">FM101_05940</name>
</gene>
<dbReference type="SUPFAM" id="SSF55729">
    <property type="entry name" value="Acyl-CoA N-acyltransferases (Nat)"/>
    <property type="match status" value="1"/>
</dbReference>
<dbReference type="EMBL" id="FUHW01000023">
    <property type="protein sequence ID" value="SJM59690.1"/>
    <property type="molecule type" value="Genomic_DNA"/>
</dbReference>